<dbReference type="RefSeq" id="WP_012618580.1">
    <property type="nucleotide sequence ID" value="NC_011832.1"/>
</dbReference>
<feature type="domain" description="Polyphosphate kinase C-terminal" evidence="12">
    <location>
        <begin position="359"/>
        <end position="522"/>
    </location>
</feature>
<keyword evidence="4 6" id="KW-0418">Kinase</keyword>
<accession>B8GKW5</accession>
<dbReference type="NCBIfam" id="NF003917">
    <property type="entry name" value="PRK05443.1-1"/>
    <property type="match status" value="1"/>
</dbReference>
<dbReference type="GO" id="GO:0005524">
    <property type="term" value="F:ATP binding"/>
    <property type="evidence" value="ECO:0007669"/>
    <property type="project" value="UniProtKB-KW"/>
</dbReference>
<evidence type="ECO:0000259" key="9">
    <source>
        <dbReference type="Pfam" id="PF02503"/>
    </source>
</evidence>
<dbReference type="Pfam" id="PF17941">
    <property type="entry name" value="PP_kinase_C_1"/>
    <property type="match status" value="1"/>
</dbReference>
<dbReference type="InterPro" id="IPR041108">
    <property type="entry name" value="PP_kinase_C_1"/>
</dbReference>
<comment type="PTM">
    <text evidence="6 7">An intermediate of this reaction is the autophosphorylated ppk in which a phosphate is covalently linked to a histidine residue through a N-P bond.</text>
</comment>
<evidence type="ECO:0000256" key="1">
    <source>
        <dbReference type="ARBA" id="ARBA00022553"/>
    </source>
</evidence>
<keyword evidence="14" id="KW-1185">Reference proteome</keyword>
<evidence type="ECO:0000259" key="11">
    <source>
        <dbReference type="Pfam" id="PF13090"/>
    </source>
</evidence>
<feature type="region of interest" description="Disordered" evidence="8">
    <location>
        <begin position="1"/>
        <end position="24"/>
    </location>
</feature>
<dbReference type="InterPro" id="IPR036830">
    <property type="entry name" value="PP_kinase_middle_dom_sf"/>
</dbReference>
<comment type="caution">
    <text evidence="6">Lacks conserved residue(s) required for the propagation of feature annotation.</text>
</comment>
<dbReference type="Pfam" id="PF13090">
    <property type="entry name" value="PP_kinase_C"/>
    <property type="match status" value="1"/>
</dbReference>
<organism evidence="13 14">
    <name type="scientific">Methanosphaerula palustris (strain ATCC BAA-1556 / DSM 19958 / E1-9c)</name>
    <dbReference type="NCBI Taxonomy" id="521011"/>
    <lineage>
        <taxon>Archaea</taxon>
        <taxon>Methanobacteriati</taxon>
        <taxon>Methanobacteriota</taxon>
        <taxon>Stenosarchaea group</taxon>
        <taxon>Methanomicrobia</taxon>
        <taxon>Methanomicrobiales</taxon>
        <taxon>Methanoregulaceae</taxon>
        <taxon>Methanosphaerula</taxon>
    </lineage>
</organism>
<gene>
    <name evidence="6" type="primary">ppk</name>
    <name evidence="13" type="ordered locus">Mpal_1958</name>
</gene>
<dbReference type="STRING" id="521011.Mpal_1958"/>
<feature type="active site" description="Phosphohistidine intermediate" evidence="6">
    <location>
        <position position="462"/>
    </location>
</feature>
<evidence type="ECO:0000313" key="13">
    <source>
        <dbReference type="EMBL" id="ACL17261.1"/>
    </source>
</evidence>
<dbReference type="Pfam" id="PF02503">
    <property type="entry name" value="PP_kinase"/>
    <property type="match status" value="1"/>
</dbReference>
<dbReference type="InterPro" id="IPR024953">
    <property type="entry name" value="PP_kinase_middle"/>
</dbReference>
<dbReference type="NCBIfam" id="NF003921">
    <property type="entry name" value="PRK05443.2-2"/>
    <property type="match status" value="1"/>
</dbReference>
<dbReference type="InterPro" id="IPR025198">
    <property type="entry name" value="PPK_N_dom"/>
</dbReference>
<comment type="similarity">
    <text evidence="6 7">Belongs to the polyphosphate kinase 1 (PPK1) family.</text>
</comment>
<name>B8GKW5_METPE</name>
<dbReference type="InterPro" id="IPR003414">
    <property type="entry name" value="PP_kinase"/>
</dbReference>
<keyword evidence="3 6" id="KW-0547">Nucleotide-binding</keyword>
<dbReference type="SUPFAM" id="SSF56024">
    <property type="entry name" value="Phospholipase D/nuclease"/>
    <property type="match status" value="2"/>
</dbReference>
<evidence type="ECO:0000256" key="8">
    <source>
        <dbReference type="SAM" id="MobiDB-lite"/>
    </source>
</evidence>
<evidence type="ECO:0000259" key="12">
    <source>
        <dbReference type="Pfam" id="PF17941"/>
    </source>
</evidence>
<feature type="domain" description="Polyphosphate kinase C-terminal" evidence="11">
    <location>
        <begin position="530"/>
        <end position="703"/>
    </location>
</feature>
<protein>
    <recommendedName>
        <fullName evidence="6 7">Polyphosphate kinase</fullName>
        <ecNumber evidence="6 7">2.7.4.1</ecNumber>
    </recommendedName>
    <alternativeName>
        <fullName evidence="6">ATP-polyphosphate phosphotransferase</fullName>
    </alternativeName>
    <alternativeName>
        <fullName evidence="6">Polyphosphoric acid kinase</fullName>
    </alternativeName>
</protein>
<feature type="binding site" evidence="6">
    <location>
        <position position="619"/>
    </location>
    <ligand>
        <name>ATP</name>
        <dbReference type="ChEBI" id="CHEBI:30616"/>
    </ligand>
</feature>
<evidence type="ECO:0000256" key="6">
    <source>
        <dbReference type="HAMAP-Rule" id="MF_00347"/>
    </source>
</evidence>
<dbReference type="HOGENOM" id="CLU_009678_5_0_2"/>
<dbReference type="SUPFAM" id="SSF143724">
    <property type="entry name" value="PHP14-like"/>
    <property type="match status" value="1"/>
</dbReference>
<dbReference type="EMBL" id="CP001338">
    <property type="protein sequence ID" value="ACL17261.1"/>
    <property type="molecule type" value="Genomic_DNA"/>
</dbReference>
<dbReference type="Proteomes" id="UP000002457">
    <property type="component" value="Chromosome"/>
</dbReference>
<dbReference type="NCBIfam" id="TIGR03705">
    <property type="entry name" value="poly_P_kin"/>
    <property type="match status" value="1"/>
</dbReference>
<dbReference type="InterPro" id="IPR036832">
    <property type="entry name" value="PPK_N_dom_sf"/>
</dbReference>
<comment type="function">
    <text evidence="6 7">Catalyzes the reversible transfer of the terminal phosphate of ATP to form a long-chain polyphosphate (polyP).</text>
</comment>
<dbReference type="HAMAP" id="MF_00347">
    <property type="entry name" value="Polyphosphate_kinase"/>
    <property type="match status" value="1"/>
</dbReference>
<dbReference type="GO" id="GO:0008976">
    <property type="term" value="F:polyphosphate kinase activity"/>
    <property type="evidence" value="ECO:0007669"/>
    <property type="project" value="UniProtKB-UniRule"/>
</dbReference>
<dbReference type="SUPFAM" id="SSF140356">
    <property type="entry name" value="PPK N-terminal domain-like"/>
    <property type="match status" value="1"/>
</dbReference>
<dbReference type="Pfam" id="PF13089">
    <property type="entry name" value="PP_kinase_N"/>
    <property type="match status" value="1"/>
</dbReference>
<dbReference type="PANTHER" id="PTHR30218">
    <property type="entry name" value="POLYPHOSPHATE KINASE"/>
    <property type="match status" value="1"/>
</dbReference>
<dbReference type="CDD" id="cd09168">
    <property type="entry name" value="PLDc_PaPPK1_C2_like"/>
    <property type="match status" value="1"/>
</dbReference>
<sequence>MMDGDGEHASVKNDAVPEINHPPELDDPSLYINREMSWLALNWRILEEAEDPSQPLLERVKFLAICGSNLDEFCMVRVSGLERQLDRGALAAPPDRMSPGEQIDAIRVEIQHLFEAYSRCWQELLPALHQVGIRIHRVADMNKADQDVLRKYFREMIAPVLTPLAVDVCHPFPFISNICLNLAVVVRDSAGFHHCARVKIPGAGIHRFVEVPEQGRTLQQIALHKTTDLVMLEDLVAANLDLLFPGYTVTASYLFRVTRDAEVQIVMDEAPDLLTAVEESVETRRAGSPVILEVDSSMPDSVREMLAQQLNLTPHHIYGWDGPLALVDLWQLAGLPRPDLHDRPFLPEIPLSLAGDKDLLSSLQHQNVLLYHPYDSFAPVIDLLFQAARSPDVIAIKMTLYRIDQGSPIIDALLEARQNGKQVAVLVELKAKFDEKNNIIWARKLEQEGVHVVYGLVGLKVHSKLCMIVKRERDGIVTYCHLSSGNYNAVTTRIYGDLGYFTCDRIIAADMAALFNALTGYADMDHFQKLLVAPCGLRREIIARIERERERHLQHGDGYIAFKLNGLLDEEVVQALYRASQVGVTIDLNIRGLCSLRPGIIGVSETIRVTSIISRFLEHARIYYFKNGDDPEVYLGSADMMPRNLNRRVETLFPVEDPEIKRVIIDLILPIHLKDNVKARELQPDGRYRRVVPKPGDERIDSQEWLIAHRGAWHHAT</sequence>
<dbReference type="Gene3D" id="3.30.1840.10">
    <property type="entry name" value="Polyphosphate kinase middle domain"/>
    <property type="match status" value="1"/>
</dbReference>
<feature type="compositionally biased region" description="Basic and acidic residues" evidence="8">
    <location>
        <begin position="1"/>
        <end position="11"/>
    </location>
</feature>
<feature type="binding site" evidence="6">
    <location>
        <position position="591"/>
    </location>
    <ligand>
        <name>ATP</name>
        <dbReference type="ChEBI" id="CHEBI:30616"/>
    </ligand>
</feature>
<feature type="domain" description="Polyphosphate kinase N-terminal" evidence="10">
    <location>
        <begin position="31"/>
        <end position="135"/>
    </location>
</feature>
<evidence type="ECO:0000256" key="3">
    <source>
        <dbReference type="ARBA" id="ARBA00022741"/>
    </source>
</evidence>
<keyword evidence="5 6" id="KW-0067">ATP-binding</keyword>
<evidence type="ECO:0000259" key="10">
    <source>
        <dbReference type="Pfam" id="PF13089"/>
    </source>
</evidence>
<dbReference type="PANTHER" id="PTHR30218:SF0">
    <property type="entry name" value="POLYPHOSPHATE KINASE"/>
    <property type="match status" value="1"/>
</dbReference>
<dbReference type="CDD" id="cd09165">
    <property type="entry name" value="PLDc_PaPPK1_C1_like"/>
    <property type="match status" value="1"/>
</dbReference>
<feature type="binding site" evidence="6">
    <location>
        <position position="69"/>
    </location>
    <ligand>
        <name>ATP</name>
        <dbReference type="ChEBI" id="CHEBI:30616"/>
    </ligand>
</feature>
<dbReference type="eggNOG" id="arCOG04535">
    <property type="taxonomic scope" value="Archaea"/>
</dbReference>
<dbReference type="PIRSF" id="PIRSF015589">
    <property type="entry name" value="PP_kinase"/>
    <property type="match status" value="1"/>
</dbReference>
<dbReference type="EC" id="2.7.4.1" evidence="6 7"/>
<evidence type="ECO:0000256" key="4">
    <source>
        <dbReference type="ARBA" id="ARBA00022777"/>
    </source>
</evidence>
<dbReference type="Gene3D" id="1.20.58.310">
    <property type="entry name" value="Polyphosphate kinase N-terminal domain"/>
    <property type="match status" value="1"/>
</dbReference>
<feature type="domain" description="Polyphosphate kinase middle" evidence="9">
    <location>
        <begin position="145"/>
        <end position="332"/>
    </location>
</feature>
<evidence type="ECO:0000256" key="2">
    <source>
        <dbReference type="ARBA" id="ARBA00022679"/>
    </source>
</evidence>
<dbReference type="GeneID" id="7270762"/>
<keyword evidence="2 6" id="KW-0808">Transferase</keyword>
<dbReference type="KEGG" id="mpl:Mpal_1958"/>
<evidence type="ECO:0000313" key="14">
    <source>
        <dbReference type="Proteomes" id="UP000002457"/>
    </source>
</evidence>
<comment type="catalytic activity">
    <reaction evidence="6 7">
        <text>[phosphate](n) + ATP = [phosphate](n+1) + ADP</text>
        <dbReference type="Rhea" id="RHEA:19573"/>
        <dbReference type="Rhea" id="RHEA-COMP:9859"/>
        <dbReference type="Rhea" id="RHEA-COMP:14280"/>
        <dbReference type="ChEBI" id="CHEBI:16838"/>
        <dbReference type="ChEBI" id="CHEBI:30616"/>
        <dbReference type="ChEBI" id="CHEBI:456216"/>
        <dbReference type="EC" id="2.7.4.1"/>
    </reaction>
</comment>
<dbReference type="InterPro" id="IPR025200">
    <property type="entry name" value="PPK_C_dom2"/>
</dbReference>
<dbReference type="AlphaFoldDB" id="B8GKW5"/>
<dbReference type="NCBIfam" id="NF003918">
    <property type="entry name" value="PRK05443.1-2"/>
    <property type="match status" value="1"/>
</dbReference>
<keyword evidence="1 6" id="KW-0597">Phosphoprotein</keyword>
<proteinExistence type="inferred from homology"/>
<evidence type="ECO:0000256" key="7">
    <source>
        <dbReference type="RuleBase" id="RU003800"/>
    </source>
</evidence>
<dbReference type="Gene3D" id="3.30.870.10">
    <property type="entry name" value="Endonuclease Chain A"/>
    <property type="match status" value="2"/>
</dbReference>
<reference evidence="13 14" key="1">
    <citation type="journal article" date="2015" name="Genome Announc.">
        <title>Complete Genome Sequence of Methanosphaerula palustris E1-9CT, a Hydrogenotrophic Methanogen Isolated from a Minerotrophic Fen Peatland.</title>
        <authorList>
            <person name="Cadillo-Quiroz H."/>
            <person name="Browne P."/>
            <person name="Kyrpides N."/>
            <person name="Woyke T."/>
            <person name="Goodwin L."/>
            <person name="Detter C."/>
            <person name="Yavitt J.B."/>
            <person name="Zinder S.H."/>
        </authorList>
    </citation>
    <scope>NUCLEOTIDE SEQUENCE [LARGE SCALE GENOMIC DNA]</scope>
    <source>
        <strain evidence="14">ATCC BAA-1556 / DSM 19958 / E1-9c</strain>
    </source>
</reference>
<evidence type="ECO:0000256" key="5">
    <source>
        <dbReference type="ARBA" id="ARBA00022840"/>
    </source>
</evidence>
<feature type="binding site" evidence="6">
    <location>
        <position position="495"/>
    </location>
    <ligand>
        <name>ATP</name>
        <dbReference type="ChEBI" id="CHEBI:30616"/>
    </ligand>
</feature>
<dbReference type="GO" id="GO:0006799">
    <property type="term" value="P:polyphosphate biosynthetic process"/>
    <property type="evidence" value="ECO:0007669"/>
    <property type="project" value="UniProtKB-UniRule"/>
</dbReference>
<dbReference type="GO" id="GO:0009358">
    <property type="term" value="C:polyphosphate kinase complex"/>
    <property type="evidence" value="ECO:0007669"/>
    <property type="project" value="InterPro"/>
</dbReference>